<evidence type="ECO:0000313" key="1">
    <source>
        <dbReference type="EMBL" id="SHK53780.1"/>
    </source>
</evidence>
<evidence type="ECO:0008006" key="3">
    <source>
        <dbReference type="Google" id="ProtNLM"/>
    </source>
</evidence>
<name>A0A1M6T9V1_9BACT</name>
<organism evidence="1 2">
    <name type="scientific">Fibrobacter intestinalis</name>
    <dbReference type="NCBI Taxonomy" id="28122"/>
    <lineage>
        <taxon>Bacteria</taxon>
        <taxon>Pseudomonadati</taxon>
        <taxon>Fibrobacterota</taxon>
        <taxon>Fibrobacteria</taxon>
        <taxon>Fibrobacterales</taxon>
        <taxon>Fibrobacteraceae</taxon>
        <taxon>Fibrobacter</taxon>
    </lineage>
</organism>
<gene>
    <name evidence="1" type="ORF">SAMN05720469_10941</name>
</gene>
<sequence length="217" mass="25062">MHTTSSDVRFSSSQYINFYPYVGKDYANTQHKILVLGESHYGPQSNNSYHEWTREVVEKDFLENFDKGASLPKWAQCHRNTANVLASARDANPHEVYDKIAFYNFFQKSIGEGDHADKRYLTAELKILSAKALAEVMEILRPDLIVGWGWDNLEWKYLPQARNQIEISKDCVGINLHLFTLNGFPPVPIWCMHHPSMGINIDAHRACFAEIKKFLNW</sequence>
<dbReference type="AlphaFoldDB" id="A0A1M6T9V1"/>
<dbReference type="Proteomes" id="UP000184275">
    <property type="component" value="Unassembled WGS sequence"/>
</dbReference>
<protein>
    <recommendedName>
        <fullName evidence="3">Uracil DNA glycosylase superfamily protein</fullName>
    </recommendedName>
</protein>
<dbReference type="EMBL" id="FRAW01000009">
    <property type="protein sequence ID" value="SHK53780.1"/>
    <property type="molecule type" value="Genomic_DNA"/>
</dbReference>
<proteinExistence type="predicted"/>
<evidence type="ECO:0000313" key="2">
    <source>
        <dbReference type="Proteomes" id="UP000184275"/>
    </source>
</evidence>
<dbReference type="RefSeq" id="WP_073303500.1">
    <property type="nucleotide sequence ID" value="NZ_FRAW01000009.1"/>
</dbReference>
<reference evidence="2" key="1">
    <citation type="submission" date="2016-11" db="EMBL/GenBank/DDBJ databases">
        <authorList>
            <person name="Varghese N."/>
            <person name="Submissions S."/>
        </authorList>
    </citation>
    <scope>NUCLEOTIDE SEQUENCE [LARGE SCALE GENOMIC DNA]</scope>
    <source>
        <strain evidence="2">UWOS</strain>
    </source>
</reference>
<accession>A0A1M6T9V1</accession>
<keyword evidence="2" id="KW-1185">Reference proteome</keyword>